<gene>
    <name evidence="2" type="ORF">OLC1_LOCUS22969</name>
</gene>
<keyword evidence="3" id="KW-1185">Reference proteome</keyword>
<name>A0AAV1EAN4_OLDCO</name>
<dbReference type="EMBL" id="OX459125">
    <property type="protein sequence ID" value="CAI9116764.1"/>
    <property type="molecule type" value="Genomic_DNA"/>
</dbReference>
<feature type="compositionally biased region" description="Low complexity" evidence="1">
    <location>
        <begin position="236"/>
        <end position="249"/>
    </location>
</feature>
<protein>
    <submittedName>
        <fullName evidence="2">OLC1v1018000C1</fullName>
    </submittedName>
</protein>
<evidence type="ECO:0000313" key="2">
    <source>
        <dbReference type="EMBL" id="CAI9116764.1"/>
    </source>
</evidence>
<feature type="compositionally biased region" description="Polar residues" evidence="1">
    <location>
        <begin position="410"/>
        <end position="422"/>
    </location>
</feature>
<feature type="region of interest" description="Disordered" evidence="1">
    <location>
        <begin position="1"/>
        <end position="469"/>
    </location>
</feature>
<feature type="compositionally biased region" description="Basic and acidic residues" evidence="1">
    <location>
        <begin position="379"/>
        <end position="394"/>
    </location>
</feature>
<accession>A0AAV1EAN4</accession>
<dbReference type="PANTHER" id="PTHR33472:SF24">
    <property type="entry name" value="VEGETATIVE CELL WALL PROTEIN GP1-LIKE"/>
    <property type="match status" value="1"/>
</dbReference>
<reference evidence="2" key="1">
    <citation type="submission" date="2023-03" db="EMBL/GenBank/DDBJ databases">
        <authorList>
            <person name="Julca I."/>
        </authorList>
    </citation>
    <scope>NUCLEOTIDE SEQUENCE</scope>
</reference>
<feature type="region of interest" description="Disordered" evidence="1">
    <location>
        <begin position="532"/>
        <end position="564"/>
    </location>
</feature>
<organism evidence="2 3">
    <name type="scientific">Oldenlandia corymbosa var. corymbosa</name>
    <dbReference type="NCBI Taxonomy" id="529605"/>
    <lineage>
        <taxon>Eukaryota</taxon>
        <taxon>Viridiplantae</taxon>
        <taxon>Streptophyta</taxon>
        <taxon>Embryophyta</taxon>
        <taxon>Tracheophyta</taxon>
        <taxon>Spermatophyta</taxon>
        <taxon>Magnoliopsida</taxon>
        <taxon>eudicotyledons</taxon>
        <taxon>Gunneridae</taxon>
        <taxon>Pentapetalae</taxon>
        <taxon>asterids</taxon>
        <taxon>lamiids</taxon>
        <taxon>Gentianales</taxon>
        <taxon>Rubiaceae</taxon>
        <taxon>Rubioideae</taxon>
        <taxon>Spermacoceae</taxon>
        <taxon>Hedyotis-Oldenlandia complex</taxon>
        <taxon>Oldenlandia</taxon>
    </lineage>
</organism>
<proteinExistence type="predicted"/>
<feature type="compositionally biased region" description="Low complexity" evidence="1">
    <location>
        <begin position="199"/>
        <end position="222"/>
    </location>
</feature>
<evidence type="ECO:0000313" key="3">
    <source>
        <dbReference type="Proteomes" id="UP001161247"/>
    </source>
</evidence>
<dbReference type="Proteomes" id="UP001161247">
    <property type="component" value="Chromosome 8"/>
</dbReference>
<dbReference type="AlphaFoldDB" id="A0AAV1EAN4"/>
<feature type="compositionally biased region" description="Polar residues" evidence="1">
    <location>
        <begin position="288"/>
        <end position="310"/>
    </location>
</feature>
<sequence length="679" mass="73098">MADQRPTFRFRLPWLPAAQPPPRPSVPRPPAQPAATTTPATRTPQTNPPQPTPSQPTTTPTSQTVENQVPTPLPATVPTGQTGETESRSESNIAPNPSPTTATTTTQSAETQNPVQPPTSTTSPQTAERPPFRPPGLAPSPAPAPSPQSQTPRTQSKLPPSPSRATVQPRVPSPSASPNRAAAQSRTPSQPSTPPRATPQPRAVSQPSSPARRSPQLPSAPRTSTQRSPSLPGVGPSEQKSSPSSPSRSNARVKTTPEFGKQPTSPSRGERSLPKVSSQPPESPSYEVASTSDIQHPKSATSEIPSQALSSKAEIISEEVTDPHDRAPLEIGSQLNEMKKHPSEESRDGVAKTHSPMEGPEKAEPTQTSHNSTTNPEPESPKELKPEETMEVKEVMQGTIDNAQEEARNKTNAFQSEPTLKTVSRKDITETSASNGRHTKITTAHPKNNSLPGDNRHKHPMSNGQHVAPLHKEIREDISKLVNKMAAGESKEPIEDRPVSIVTLAGENRGATMHVGSDSSRKEGAIHIHRGYKIKPDGSPEGTTDGEEGFKAKQSDHLKPKEDQAPEAYVNSNVQAINNSIMLNSSITEGNPGVHLVRSTFPTESKTPSAKPELLDTRKAEFNTTPSWKLTHEPVVRRRCLRGLFLESSDSDMDSTKPRSHGCRVACNEKRKGNDIDVL</sequence>
<feature type="compositionally biased region" description="Pro residues" evidence="1">
    <location>
        <begin position="18"/>
        <end position="32"/>
    </location>
</feature>
<feature type="compositionally biased region" description="Polar residues" evidence="1">
    <location>
        <begin position="78"/>
        <end position="94"/>
    </location>
</feature>
<feature type="compositionally biased region" description="Low complexity" evidence="1">
    <location>
        <begin position="99"/>
        <end position="126"/>
    </location>
</feature>
<evidence type="ECO:0000256" key="1">
    <source>
        <dbReference type="SAM" id="MobiDB-lite"/>
    </source>
</evidence>
<feature type="compositionally biased region" description="Basic and acidic residues" evidence="1">
    <location>
        <begin position="337"/>
        <end position="351"/>
    </location>
</feature>
<feature type="compositionally biased region" description="Polar residues" evidence="1">
    <location>
        <begin position="365"/>
        <end position="375"/>
    </location>
</feature>
<feature type="compositionally biased region" description="Polar residues" evidence="1">
    <location>
        <begin position="430"/>
        <end position="452"/>
    </location>
</feature>
<feature type="compositionally biased region" description="Low complexity" evidence="1">
    <location>
        <begin position="33"/>
        <end position="45"/>
    </location>
</feature>
<feature type="compositionally biased region" description="Low complexity" evidence="1">
    <location>
        <begin position="169"/>
        <end position="190"/>
    </location>
</feature>
<feature type="compositionally biased region" description="Pro residues" evidence="1">
    <location>
        <begin position="132"/>
        <end position="146"/>
    </location>
</feature>
<feature type="compositionally biased region" description="Low complexity" evidence="1">
    <location>
        <begin position="55"/>
        <end position="64"/>
    </location>
</feature>
<dbReference type="PANTHER" id="PTHR33472">
    <property type="entry name" value="OS01G0106600 PROTEIN"/>
    <property type="match status" value="1"/>
</dbReference>
<feature type="compositionally biased region" description="Basic and acidic residues" evidence="1">
    <location>
        <begin position="548"/>
        <end position="564"/>
    </location>
</feature>